<evidence type="ECO:0000313" key="1">
    <source>
        <dbReference type="EMBL" id="EER15477.1"/>
    </source>
</evidence>
<proteinExistence type="predicted"/>
<keyword evidence="2" id="KW-1185">Reference proteome</keyword>
<accession>C5KJ66</accession>
<organism evidence="2">
    <name type="scientific">Perkinsus marinus (strain ATCC 50983 / TXsc)</name>
    <dbReference type="NCBI Taxonomy" id="423536"/>
    <lineage>
        <taxon>Eukaryota</taxon>
        <taxon>Sar</taxon>
        <taxon>Alveolata</taxon>
        <taxon>Perkinsozoa</taxon>
        <taxon>Perkinsea</taxon>
        <taxon>Perkinsida</taxon>
        <taxon>Perkinsidae</taxon>
        <taxon>Perkinsus</taxon>
    </lineage>
</organism>
<dbReference type="EMBL" id="GG673573">
    <property type="protein sequence ID" value="EER15477.1"/>
    <property type="molecule type" value="Genomic_DNA"/>
</dbReference>
<feature type="non-terminal residue" evidence="1">
    <location>
        <position position="113"/>
    </location>
</feature>
<name>C5KJ66_PERM5</name>
<feature type="non-terminal residue" evidence="1">
    <location>
        <position position="1"/>
    </location>
</feature>
<protein>
    <submittedName>
        <fullName evidence="1">Uncharacterized protein</fullName>
    </submittedName>
</protein>
<evidence type="ECO:0000313" key="2">
    <source>
        <dbReference type="Proteomes" id="UP000007800"/>
    </source>
</evidence>
<reference evidence="1 2" key="1">
    <citation type="submission" date="2008-07" db="EMBL/GenBank/DDBJ databases">
        <authorList>
            <person name="El-Sayed N."/>
            <person name="Caler E."/>
            <person name="Inman J."/>
            <person name="Amedeo P."/>
            <person name="Hass B."/>
            <person name="Wortman J."/>
        </authorList>
    </citation>
    <scope>NUCLEOTIDE SEQUENCE [LARGE SCALE GENOMIC DNA]</scope>
    <source>
        <strain evidence="2">ATCC 50983 / TXsc</strain>
    </source>
</reference>
<dbReference type="Proteomes" id="UP000007800">
    <property type="component" value="Unassembled WGS sequence"/>
</dbReference>
<dbReference type="RefSeq" id="XP_002783681.1">
    <property type="nucleotide sequence ID" value="XM_002783635.1"/>
</dbReference>
<dbReference type="AlphaFoldDB" id="C5KJ66"/>
<sequence>LVRVRVLRATKARAASGHFVLALVIKGGSSTLATYLGGQPGKILKIFSVNAVKLYVSISPKVGTAVLEASPLFSSRRSTTLPMLSRNSTSTSSKGVNYLFVKTSLYEGKLSGL</sequence>
<dbReference type="GeneID" id="9046241"/>
<gene>
    <name evidence="1" type="ORF">Pmar_PMAR012142</name>
</gene>
<dbReference type="InParanoid" id="C5KJ66"/>